<feature type="transmembrane region" description="Helical" evidence="10">
    <location>
        <begin position="70"/>
        <end position="88"/>
    </location>
</feature>
<feature type="binding site" evidence="10">
    <location>
        <position position="53"/>
    </location>
    <ligand>
        <name>Na(+)</name>
        <dbReference type="ChEBI" id="CHEBI:29101"/>
        <note>structural</note>
    </ligand>
</feature>
<comment type="subcellular location">
    <subcellularLocation>
        <location evidence="1 10">Cell membrane</location>
        <topology evidence="1 10">Multi-pass membrane protein</topology>
    </subcellularLocation>
</comment>
<organism evidence="11 12">
    <name type="scientific">Gracilibacillus boraciitolerans JCM 21714</name>
    <dbReference type="NCBI Taxonomy" id="1298598"/>
    <lineage>
        <taxon>Bacteria</taxon>
        <taxon>Bacillati</taxon>
        <taxon>Bacillota</taxon>
        <taxon>Bacilli</taxon>
        <taxon>Bacillales</taxon>
        <taxon>Bacillaceae</taxon>
        <taxon>Gracilibacillus</taxon>
    </lineage>
</organism>
<dbReference type="EMBL" id="BAVS01000045">
    <property type="protein sequence ID" value="GAE95238.1"/>
    <property type="molecule type" value="Genomic_DNA"/>
</dbReference>
<evidence type="ECO:0000256" key="4">
    <source>
        <dbReference type="ARBA" id="ARBA00022989"/>
    </source>
</evidence>
<dbReference type="AlphaFoldDB" id="W4VQN8"/>
<dbReference type="GO" id="GO:0062054">
    <property type="term" value="F:fluoride channel activity"/>
    <property type="evidence" value="ECO:0007669"/>
    <property type="project" value="UniProtKB-UniRule"/>
</dbReference>
<evidence type="ECO:0000313" key="12">
    <source>
        <dbReference type="Proteomes" id="UP000019102"/>
    </source>
</evidence>
<keyword evidence="5 10" id="KW-0472">Membrane</keyword>
<dbReference type="GO" id="GO:0140114">
    <property type="term" value="P:cellular detoxification of fluoride"/>
    <property type="evidence" value="ECO:0007669"/>
    <property type="project" value="UniProtKB-UniRule"/>
</dbReference>
<feature type="transmembrane region" description="Helical" evidence="10">
    <location>
        <begin position="39"/>
        <end position="58"/>
    </location>
</feature>
<proteinExistence type="inferred from homology"/>
<dbReference type="Proteomes" id="UP000019102">
    <property type="component" value="Unassembled WGS sequence"/>
</dbReference>
<gene>
    <name evidence="10" type="primary">fluC</name>
    <name evidence="10" type="synonym">crcB</name>
    <name evidence="11" type="ORF">JCM21714_4453</name>
</gene>
<dbReference type="PANTHER" id="PTHR28259">
    <property type="entry name" value="FLUORIDE EXPORT PROTEIN 1-RELATED"/>
    <property type="match status" value="1"/>
</dbReference>
<keyword evidence="12" id="KW-1185">Reference proteome</keyword>
<keyword evidence="10" id="KW-0406">Ion transport</keyword>
<sequence>MFNEHITFPIDTLAVNLAGSFLLAYLTTVVFTKWRIHPLYKTAIGTGFVGSFTTFSTLSVETMDLFQNHYYFLGILYIALSIFGGLWMSRLGFKVRKEVTEG</sequence>
<reference evidence="11 12" key="1">
    <citation type="journal article" date="2014" name="Genome Announc.">
        <title>Draft Genome Sequence of the Boron-Tolerant and Moderately Halotolerant Bacterium Gracilibacillus boraciitolerans JCM 21714T.</title>
        <authorList>
            <person name="Ahmed I."/>
            <person name="Oshima K."/>
            <person name="Suda W."/>
            <person name="Kitamura K."/>
            <person name="Iida T."/>
            <person name="Ohmori Y."/>
            <person name="Fujiwara T."/>
            <person name="Hattori M."/>
            <person name="Ohkuma M."/>
        </authorList>
    </citation>
    <scope>NUCLEOTIDE SEQUENCE [LARGE SCALE GENOMIC DNA]</scope>
    <source>
        <strain evidence="11 12">JCM 21714</strain>
    </source>
</reference>
<evidence type="ECO:0000256" key="6">
    <source>
        <dbReference type="ARBA" id="ARBA00023303"/>
    </source>
</evidence>
<accession>W4VQN8</accession>
<evidence type="ECO:0000313" key="11">
    <source>
        <dbReference type="EMBL" id="GAE95238.1"/>
    </source>
</evidence>
<protein>
    <recommendedName>
        <fullName evidence="10">Fluoride-specific ion channel FluC</fullName>
    </recommendedName>
</protein>
<evidence type="ECO:0000256" key="7">
    <source>
        <dbReference type="ARBA" id="ARBA00035120"/>
    </source>
</evidence>
<evidence type="ECO:0000256" key="10">
    <source>
        <dbReference type="HAMAP-Rule" id="MF_00454"/>
    </source>
</evidence>
<keyword evidence="3 10" id="KW-0812">Transmembrane</keyword>
<comment type="activity regulation">
    <text evidence="10">Na(+) is not transported, but it plays an essential structural role and its presence is essential for fluoride channel function.</text>
</comment>
<evidence type="ECO:0000256" key="9">
    <source>
        <dbReference type="ARBA" id="ARBA00049940"/>
    </source>
</evidence>
<keyword evidence="2 10" id="KW-1003">Cell membrane</keyword>
<evidence type="ECO:0000256" key="2">
    <source>
        <dbReference type="ARBA" id="ARBA00022475"/>
    </source>
</evidence>
<comment type="function">
    <text evidence="9 10">Fluoride-specific ion channel. Important for reducing fluoride concentration in the cell, thus reducing its toxicity.</text>
</comment>
<keyword evidence="10" id="KW-0479">Metal-binding</keyword>
<comment type="catalytic activity">
    <reaction evidence="8">
        <text>fluoride(in) = fluoride(out)</text>
        <dbReference type="Rhea" id="RHEA:76159"/>
        <dbReference type="ChEBI" id="CHEBI:17051"/>
    </reaction>
    <physiologicalReaction direction="left-to-right" evidence="8">
        <dbReference type="Rhea" id="RHEA:76160"/>
    </physiologicalReaction>
</comment>
<evidence type="ECO:0000256" key="8">
    <source>
        <dbReference type="ARBA" id="ARBA00035585"/>
    </source>
</evidence>
<feature type="binding site" evidence="10">
    <location>
        <position position="50"/>
    </location>
    <ligand>
        <name>Na(+)</name>
        <dbReference type="ChEBI" id="CHEBI:29101"/>
        <note>structural</note>
    </ligand>
</feature>
<comment type="similarity">
    <text evidence="7 10">Belongs to the fluoride channel Fluc/FEX (TC 1.A.43) family.</text>
</comment>
<evidence type="ECO:0000256" key="5">
    <source>
        <dbReference type="ARBA" id="ARBA00023136"/>
    </source>
</evidence>
<dbReference type="PANTHER" id="PTHR28259:SF1">
    <property type="entry name" value="FLUORIDE EXPORT PROTEIN 1-RELATED"/>
    <property type="match status" value="1"/>
</dbReference>
<name>W4VQN8_9BACI</name>
<keyword evidence="4 10" id="KW-1133">Transmembrane helix</keyword>
<dbReference type="OrthoDB" id="9799631at2"/>
<evidence type="ECO:0000256" key="1">
    <source>
        <dbReference type="ARBA" id="ARBA00004651"/>
    </source>
</evidence>
<dbReference type="GO" id="GO:0005886">
    <property type="term" value="C:plasma membrane"/>
    <property type="evidence" value="ECO:0007669"/>
    <property type="project" value="UniProtKB-SubCell"/>
</dbReference>
<dbReference type="InterPro" id="IPR003691">
    <property type="entry name" value="FluC"/>
</dbReference>
<feature type="transmembrane region" description="Helical" evidence="10">
    <location>
        <begin position="12"/>
        <end position="32"/>
    </location>
</feature>
<keyword evidence="10" id="KW-0813">Transport</keyword>
<comment type="caution">
    <text evidence="11">The sequence shown here is derived from an EMBL/GenBank/DDBJ whole genome shotgun (WGS) entry which is preliminary data.</text>
</comment>
<dbReference type="GO" id="GO:0046872">
    <property type="term" value="F:metal ion binding"/>
    <property type="evidence" value="ECO:0007669"/>
    <property type="project" value="UniProtKB-KW"/>
</dbReference>
<dbReference type="eggNOG" id="COG0239">
    <property type="taxonomic scope" value="Bacteria"/>
</dbReference>
<dbReference type="HAMAP" id="MF_00454">
    <property type="entry name" value="FluC"/>
    <property type="match status" value="1"/>
</dbReference>
<keyword evidence="10" id="KW-0915">Sodium</keyword>
<evidence type="ECO:0000256" key="3">
    <source>
        <dbReference type="ARBA" id="ARBA00022692"/>
    </source>
</evidence>
<dbReference type="Pfam" id="PF02537">
    <property type="entry name" value="CRCB"/>
    <property type="match status" value="1"/>
</dbReference>
<keyword evidence="6 10" id="KW-0407">Ion channel</keyword>